<evidence type="ECO:0000313" key="2">
    <source>
        <dbReference type="EMBL" id="PFH46298.1"/>
    </source>
</evidence>
<feature type="compositionally biased region" description="Low complexity" evidence="1">
    <location>
        <begin position="25"/>
        <end position="39"/>
    </location>
</feature>
<feature type="compositionally biased region" description="Basic and acidic residues" evidence="1">
    <location>
        <begin position="1"/>
        <end position="20"/>
    </location>
</feature>
<feature type="compositionally biased region" description="Polar residues" evidence="1">
    <location>
        <begin position="93"/>
        <end position="121"/>
    </location>
</feature>
<dbReference type="EMBL" id="KZ302212">
    <property type="protein sequence ID" value="PFH46298.1"/>
    <property type="molecule type" value="Genomic_DNA"/>
</dbReference>
<feature type="compositionally biased region" description="Polar residues" evidence="1">
    <location>
        <begin position="1058"/>
        <end position="1069"/>
    </location>
</feature>
<evidence type="ECO:0000256" key="1">
    <source>
        <dbReference type="SAM" id="MobiDB-lite"/>
    </source>
</evidence>
<feature type="region of interest" description="Disordered" evidence="1">
    <location>
        <begin position="459"/>
        <end position="501"/>
    </location>
</feature>
<feature type="region of interest" description="Disordered" evidence="1">
    <location>
        <begin position="1"/>
        <end position="39"/>
    </location>
</feature>
<feature type="compositionally biased region" description="Basic residues" evidence="1">
    <location>
        <begin position="297"/>
        <end position="309"/>
    </location>
</feature>
<feature type="compositionally biased region" description="Basic and acidic residues" evidence="1">
    <location>
        <begin position="1386"/>
        <end position="1411"/>
    </location>
</feature>
<dbReference type="Proteomes" id="UP000242287">
    <property type="component" value="Unassembled WGS sequence"/>
</dbReference>
<feature type="compositionally biased region" description="Basic and acidic residues" evidence="1">
    <location>
        <begin position="279"/>
        <end position="288"/>
    </location>
</feature>
<feature type="region of interest" description="Disordered" evidence="1">
    <location>
        <begin position="1296"/>
        <end position="1328"/>
    </location>
</feature>
<feature type="compositionally biased region" description="Polar residues" evidence="1">
    <location>
        <begin position="1297"/>
        <end position="1306"/>
    </location>
</feature>
<dbReference type="OrthoDB" id="3067994at2759"/>
<feature type="compositionally biased region" description="Basic residues" evidence="1">
    <location>
        <begin position="258"/>
        <end position="270"/>
    </location>
</feature>
<feature type="region of interest" description="Disordered" evidence="1">
    <location>
        <begin position="890"/>
        <end position="918"/>
    </location>
</feature>
<feature type="region of interest" description="Disordered" evidence="1">
    <location>
        <begin position="226"/>
        <end position="371"/>
    </location>
</feature>
<feature type="compositionally biased region" description="Basic and acidic residues" evidence="1">
    <location>
        <begin position="890"/>
        <end position="906"/>
    </location>
</feature>
<accession>A0A2A9N8U0</accession>
<feature type="compositionally biased region" description="Basic residues" evidence="1">
    <location>
        <begin position="837"/>
        <end position="847"/>
    </location>
</feature>
<feature type="compositionally biased region" description="Low complexity" evidence="1">
    <location>
        <begin position="1313"/>
        <end position="1328"/>
    </location>
</feature>
<feature type="region of interest" description="Disordered" evidence="1">
    <location>
        <begin position="1041"/>
        <end position="1088"/>
    </location>
</feature>
<protein>
    <submittedName>
        <fullName evidence="2">Uncharacterized protein</fullName>
    </submittedName>
</protein>
<sequence length="1457" mass="157792">MTAFTRDRFGKNLNPRRDDSVPPLTLTTTTTTATGSSCVTTPYASTSTSVGFGPAVGLGADPTNHNSTDWYNALLLSQTQQWFPPGLSSSIPKFTSHSPSLPTPTQHPSLRYSSFTPTSTLEHLPQKGQEGIQNDPSDQSNLVGLDMDLETDEDAEGELDLDLDVQIEVEERPRLNLGKAYAKDFANGSKDGNGRGGEDSTFGVIVGGYMRVDADEEMDVVGDLEAGAGSPSVAQPQLDEDPASVLTVVGKGRDRRKEKGKGKPGGKRAKGVMAQKKAKNSEKEKEGEGSQDDAGDKKKKSGAKRRDKGKGKEKIVEFGEGGGGLMEVDCEGDRVKEVKKGRKRKSAVGTEDERAQRKKRKARVAPNEVEAGMEEDDWGGEMMEAGVDGGFMIEDEDIYDDEREQVKRKKKKSAGNVTCSIPSLCSLYTESLLNVLVQPKPSSVPQGKTTWTVPKGLHQNLPSADNIPGQVTGPANDKVEKFKDPTLSGSSRELGSRAENHSYLPKPNVWTSSKIELTSVLPELTGSKCYNGVAEGSSNFPMVLLEDGQPIRVCVGYDCGSAAGLGVGDGRDIENPVGSITEERMRVTLTMIRDFVCSVDDFRLDQNQSIALESIQKLVTKTDSTCPTLIPPTGQDNHDQNDALLAHDIASVNLQGDKESNDADQSMGGAEEEEDVLVYIDEHPVPPFDSQELGALPDSIHANLNADLNIPQPNASIITADDRNNPPALPPIFSPPPAPITAPTSIPIPKPVPEEIAILTTSQTHNSPITLISSRASFICHWLRDSYQNADSGDSDKILPDEIEYLFLGFFNIEGCTGRVVSVTEVKEGVKAANSGRKGRVGKRRGQKKEQEQEIEEKEWLVMGRAEWVFELVWQGSGMPWWIVADEDDKRNKGERGKGKKREGESHVGSSFPSAPSHFTTHEATAATSAISSASSRLQLNILPLQLTEGQEEGSSDEAMPRGWLCSRCGKLNQRVMLRHRWCGSSWCWDNPPGEGYAVELESAREPRQMQTLSVLPYNVVPVWMESWVVDWDDGMRTIGYWPTGRQQRPPVPGGNAGSDSEMLQTQSISKSQSKKGKGKAKERREEGGTQMMVKHVFTCNHPELQVEAANLFVRVQKEVILMKKVGDPSECIDDISILTVSNMVVRLKDPFFRCHVLPANALKVGMRRPKEESFSKLTWEDDPKVLRDAWEFMEFYAKSYAEVEVGGGRQEEGLQMGKLSVFGWVSSGKRKHPEVIDAREGCVVVACLGNDVVLTIVPKGVIAPPKPPEPVLPPLPRPVLDGMIPMEREEIVGEMVSSTGASNPASLGIEAGSGPSSLSSLSQPSSSLPLPFKNGTNWMVGGGGHLKGVSMIGERGVVNAASMGLESGSRDGSEPGVSGVGQPESGEKRGNGKGKGKEKDKDTEEEKVKAGGEVSGGGDWEKTEMVITLVHGDVLVLCGGQYEYAVKRLGTSISQG</sequence>
<feature type="compositionally biased region" description="Basic residues" evidence="1">
    <location>
        <begin position="1073"/>
        <end position="1082"/>
    </location>
</feature>
<proteinExistence type="predicted"/>
<feature type="compositionally biased region" description="Polar residues" evidence="1">
    <location>
        <begin position="908"/>
        <end position="918"/>
    </location>
</feature>
<keyword evidence="3" id="KW-1185">Reference proteome</keyword>
<feature type="region of interest" description="Disordered" evidence="1">
    <location>
        <begin position="1365"/>
        <end position="1418"/>
    </location>
</feature>
<feature type="region of interest" description="Disordered" evidence="1">
    <location>
        <begin position="834"/>
        <end position="853"/>
    </location>
</feature>
<name>A0A2A9N8U0_9AGAR</name>
<evidence type="ECO:0000313" key="3">
    <source>
        <dbReference type="Proteomes" id="UP000242287"/>
    </source>
</evidence>
<feature type="region of interest" description="Disordered" evidence="1">
    <location>
        <begin position="93"/>
        <end position="122"/>
    </location>
</feature>
<reference evidence="2 3" key="1">
    <citation type="submission" date="2014-02" db="EMBL/GenBank/DDBJ databases">
        <title>Transposable element dynamics among asymbiotic and ectomycorrhizal Amanita fungi.</title>
        <authorList>
            <consortium name="DOE Joint Genome Institute"/>
            <person name="Hess J."/>
            <person name="Skrede I."/>
            <person name="Wolfe B."/>
            <person name="LaButti K."/>
            <person name="Ohm R.A."/>
            <person name="Grigoriev I.V."/>
            <person name="Pringle A."/>
        </authorList>
    </citation>
    <scope>NUCLEOTIDE SEQUENCE [LARGE SCALE GENOMIC DNA]</scope>
    <source>
        <strain evidence="2 3">SKay4041</strain>
    </source>
</reference>
<organism evidence="2 3">
    <name type="scientific">Amanita thiersii Skay4041</name>
    <dbReference type="NCBI Taxonomy" id="703135"/>
    <lineage>
        <taxon>Eukaryota</taxon>
        <taxon>Fungi</taxon>
        <taxon>Dikarya</taxon>
        <taxon>Basidiomycota</taxon>
        <taxon>Agaricomycotina</taxon>
        <taxon>Agaricomycetes</taxon>
        <taxon>Agaricomycetidae</taxon>
        <taxon>Agaricales</taxon>
        <taxon>Pluteineae</taxon>
        <taxon>Amanitaceae</taxon>
        <taxon>Amanita</taxon>
    </lineage>
</organism>
<gene>
    <name evidence="2" type="ORF">AMATHDRAFT_51138</name>
</gene>